<keyword evidence="5 10" id="KW-0645">Protease</keyword>
<protein>
    <recommendedName>
        <fullName evidence="10">Carboxypeptidase</fullName>
        <ecNumber evidence="10">3.4.16.-</ecNumber>
    </recommendedName>
</protein>
<comment type="similarity">
    <text evidence="2 10">Belongs to the peptidase S10 family.</text>
</comment>
<evidence type="ECO:0000256" key="6">
    <source>
        <dbReference type="ARBA" id="ARBA00022729"/>
    </source>
</evidence>
<dbReference type="InterPro" id="IPR029058">
    <property type="entry name" value="AB_hydrolase_fold"/>
</dbReference>
<feature type="chain" id="PRO_5033100188" description="Carboxypeptidase" evidence="10">
    <location>
        <begin position="17"/>
        <end position="478"/>
    </location>
</feature>
<dbReference type="Gene3D" id="3.40.50.1820">
    <property type="entry name" value="alpha/beta hydrolase"/>
    <property type="match status" value="1"/>
</dbReference>
<evidence type="ECO:0000256" key="5">
    <source>
        <dbReference type="ARBA" id="ARBA00022670"/>
    </source>
</evidence>
<keyword evidence="4 10" id="KW-0121">Carboxypeptidase</keyword>
<evidence type="ECO:0000313" key="11">
    <source>
        <dbReference type="EMBL" id="KAG0476506.1"/>
    </source>
</evidence>
<keyword evidence="7 10" id="KW-0378">Hydrolase</keyword>
<dbReference type="FunFam" id="3.40.50.11320:FF:000001">
    <property type="entry name" value="Carboxypeptidase"/>
    <property type="match status" value="1"/>
</dbReference>
<dbReference type="SUPFAM" id="SSF53474">
    <property type="entry name" value="alpha/beta-Hydrolases"/>
    <property type="match status" value="1"/>
</dbReference>
<comment type="caution">
    <text evidence="11">The sequence shown here is derived from an EMBL/GenBank/DDBJ whole genome shotgun (WGS) entry which is preliminary data.</text>
</comment>
<dbReference type="PANTHER" id="PTHR11802">
    <property type="entry name" value="SERINE PROTEASE FAMILY S10 SERINE CARBOXYPEPTIDASE"/>
    <property type="match status" value="1"/>
</dbReference>
<dbReference type="Gene3D" id="3.40.50.11320">
    <property type="match status" value="1"/>
</dbReference>
<dbReference type="GO" id="GO:0006508">
    <property type="term" value="P:proteolysis"/>
    <property type="evidence" value="ECO:0007669"/>
    <property type="project" value="UniProtKB-KW"/>
</dbReference>
<evidence type="ECO:0000256" key="10">
    <source>
        <dbReference type="RuleBase" id="RU361156"/>
    </source>
</evidence>
<dbReference type="GO" id="GO:0005773">
    <property type="term" value="C:vacuole"/>
    <property type="evidence" value="ECO:0007669"/>
    <property type="project" value="TreeGrafter"/>
</dbReference>
<name>A0A835QSV4_VANPL</name>
<dbReference type="Gene3D" id="6.10.250.940">
    <property type="match status" value="1"/>
</dbReference>
<keyword evidence="9" id="KW-0325">Glycoprotein</keyword>
<feature type="signal peptide" evidence="10">
    <location>
        <begin position="1"/>
        <end position="16"/>
    </location>
</feature>
<dbReference type="Pfam" id="PF00450">
    <property type="entry name" value="Peptidase_S10"/>
    <property type="match status" value="1"/>
</dbReference>
<evidence type="ECO:0000256" key="7">
    <source>
        <dbReference type="ARBA" id="ARBA00022801"/>
    </source>
</evidence>
<keyword evidence="3" id="KW-0964">Secreted</keyword>
<evidence type="ECO:0000256" key="2">
    <source>
        <dbReference type="ARBA" id="ARBA00009431"/>
    </source>
</evidence>
<dbReference type="PRINTS" id="PR00724">
    <property type="entry name" value="CRBOXYPTASEC"/>
</dbReference>
<dbReference type="EMBL" id="JADCNL010000006">
    <property type="protein sequence ID" value="KAG0476506.1"/>
    <property type="molecule type" value="Genomic_DNA"/>
</dbReference>
<dbReference type="InterPro" id="IPR018202">
    <property type="entry name" value="Ser_caboxypep_ser_AS"/>
</dbReference>
<dbReference type="AlphaFoldDB" id="A0A835QSV4"/>
<evidence type="ECO:0000256" key="4">
    <source>
        <dbReference type="ARBA" id="ARBA00022645"/>
    </source>
</evidence>
<dbReference type="PROSITE" id="PS00131">
    <property type="entry name" value="CARBOXYPEPT_SER_SER"/>
    <property type="match status" value="1"/>
</dbReference>
<dbReference type="FunFam" id="3.40.50.1820:FF:000030">
    <property type="entry name" value="Carboxypeptidase"/>
    <property type="match status" value="1"/>
</dbReference>
<dbReference type="OrthoDB" id="691961at2759"/>
<dbReference type="GO" id="GO:0004185">
    <property type="term" value="F:serine-type carboxypeptidase activity"/>
    <property type="evidence" value="ECO:0007669"/>
    <property type="project" value="UniProtKB-UniRule"/>
</dbReference>
<evidence type="ECO:0000256" key="3">
    <source>
        <dbReference type="ARBA" id="ARBA00022525"/>
    </source>
</evidence>
<keyword evidence="8" id="KW-1015">Disulfide bond</keyword>
<keyword evidence="6 10" id="KW-0732">Signal</keyword>
<evidence type="ECO:0000256" key="1">
    <source>
        <dbReference type="ARBA" id="ARBA00004613"/>
    </source>
</evidence>
<proteinExistence type="inferred from homology"/>
<dbReference type="PANTHER" id="PTHR11802:SF470">
    <property type="entry name" value="CARBOXYPEPTIDASE"/>
    <property type="match status" value="1"/>
</dbReference>
<keyword evidence="12" id="KW-1185">Reference proteome</keyword>
<evidence type="ECO:0000313" key="12">
    <source>
        <dbReference type="Proteomes" id="UP000636800"/>
    </source>
</evidence>
<dbReference type="Proteomes" id="UP000636800">
    <property type="component" value="Chromosome 6"/>
</dbReference>
<gene>
    <name evidence="11" type="ORF">HPP92_013347</name>
</gene>
<evidence type="ECO:0000256" key="8">
    <source>
        <dbReference type="ARBA" id="ARBA00023157"/>
    </source>
</evidence>
<sequence length="478" mass="52781">MLLFTALLFSLCHSRSFNEASHLREFMDSPKPLKTTRDALWSLMNSNNRKPTSVYVGSHDELMAADKINALPGQPQGANFDQYAGYVTVDPAKGRALFYYFVEAHEDPTTKPLVLWLNGGPGCSSLGNGAMQELGPFRVNSDGKTLYSNPYAWNNVANVIFLESPAGVGFSYSNTSSDYQTTGDTSTAADSYTFLINWLERFPQYKTRDFFITGESYAGHYIPELASLILKNNAAAKNTVIQLKGIAMGNAYVDGDTNAKAKFDYLWSHALISDSTYKNIQSRCNFASPTADCEEAISSARNEVGEIDGYDIYAPLCNESSRHAKLLSVQQLQPDPCSGMYVNSYMNLAEVQQAFHVSGHLPYHWSSCSEVVDNWHDAPATMLPTIQELLGSGIRVWFYSGDQDSVVAVTSTRYSINMLNLTIESQWKAWYTNDEVGGYVIGYKGLTLATVRGAGHLVPSYQPDRALVMISAFLKGGF</sequence>
<dbReference type="EC" id="3.4.16.-" evidence="10"/>
<comment type="subcellular location">
    <subcellularLocation>
        <location evidence="1">Secreted</location>
    </subcellularLocation>
</comment>
<organism evidence="11 12">
    <name type="scientific">Vanilla planifolia</name>
    <name type="common">Vanilla</name>
    <dbReference type="NCBI Taxonomy" id="51239"/>
    <lineage>
        <taxon>Eukaryota</taxon>
        <taxon>Viridiplantae</taxon>
        <taxon>Streptophyta</taxon>
        <taxon>Embryophyta</taxon>
        <taxon>Tracheophyta</taxon>
        <taxon>Spermatophyta</taxon>
        <taxon>Magnoliopsida</taxon>
        <taxon>Liliopsida</taxon>
        <taxon>Asparagales</taxon>
        <taxon>Orchidaceae</taxon>
        <taxon>Vanilloideae</taxon>
        <taxon>Vanilleae</taxon>
        <taxon>Vanilla</taxon>
    </lineage>
</organism>
<reference evidence="11 12" key="1">
    <citation type="journal article" date="2020" name="Nat. Food">
        <title>A phased Vanilla planifolia genome enables genetic improvement of flavour and production.</title>
        <authorList>
            <person name="Hasing T."/>
            <person name="Tang H."/>
            <person name="Brym M."/>
            <person name="Khazi F."/>
            <person name="Huang T."/>
            <person name="Chambers A.H."/>
        </authorList>
    </citation>
    <scope>NUCLEOTIDE SEQUENCE [LARGE SCALE GENOMIC DNA]</scope>
    <source>
        <tissue evidence="11">Leaf</tissue>
    </source>
</reference>
<evidence type="ECO:0000256" key="9">
    <source>
        <dbReference type="ARBA" id="ARBA00023180"/>
    </source>
</evidence>
<dbReference type="PROSITE" id="PS00560">
    <property type="entry name" value="CARBOXYPEPT_SER_HIS"/>
    <property type="match status" value="1"/>
</dbReference>
<dbReference type="InterPro" id="IPR033124">
    <property type="entry name" value="Ser_caboxypep_his_AS"/>
</dbReference>
<dbReference type="GO" id="GO:0005576">
    <property type="term" value="C:extracellular region"/>
    <property type="evidence" value="ECO:0007669"/>
    <property type="project" value="UniProtKB-SubCell"/>
</dbReference>
<dbReference type="InterPro" id="IPR001563">
    <property type="entry name" value="Peptidase_S10"/>
</dbReference>
<accession>A0A835QSV4</accession>